<dbReference type="SUPFAM" id="SSF52029">
    <property type="entry name" value="GroEL apical domain-like"/>
    <property type="match status" value="1"/>
</dbReference>
<dbReference type="Gene3D" id="3.50.7.10">
    <property type="entry name" value="GroEL"/>
    <property type="match status" value="1"/>
</dbReference>
<sequence>MSTSCKRCHLCEKELLNYAIEFCCQKCERLCCGLCPRSHTVYSEKEEERCERLCKPCRGADSEGKRYDLPSSLATDTTRVENLASRDENSVAQSLDFVNTESLWDLPVLNRQVDYFSEEEEDEEYSANEFSHARLHPIKAMAKDQLRSVVAGLLVSDNREWLDIITSLAWKAAKYIKPDTSYRSMDPRTYVKVKCINSGNLNQSCFIKGIVCSKNISNKKKNVEQQTTKLMILAESVKHKTVACQLSFFKDLLPQEQACVRMIKERLASLRPDILLVEKSVTSYV</sequence>
<evidence type="ECO:0000313" key="3">
    <source>
        <dbReference type="RefSeq" id="XP_010498802.1"/>
    </source>
</evidence>
<organism evidence="1 4">
    <name type="scientific">Camelina sativa</name>
    <name type="common">False flax</name>
    <name type="synonym">Myagrum sativum</name>
    <dbReference type="NCBI Taxonomy" id="90675"/>
    <lineage>
        <taxon>Eukaryota</taxon>
        <taxon>Viridiplantae</taxon>
        <taxon>Streptophyta</taxon>
        <taxon>Embryophyta</taxon>
        <taxon>Tracheophyta</taxon>
        <taxon>Spermatophyta</taxon>
        <taxon>Magnoliopsida</taxon>
        <taxon>eudicotyledons</taxon>
        <taxon>Gunneridae</taxon>
        <taxon>Pentapetalae</taxon>
        <taxon>rosids</taxon>
        <taxon>malvids</taxon>
        <taxon>Brassicales</taxon>
        <taxon>Brassicaceae</taxon>
        <taxon>Camelineae</taxon>
        <taxon>Camelina</taxon>
    </lineage>
</organism>
<reference evidence="2 3" key="3">
    <citation type="submission" date="2025-05" db="UniProtKB">
        <authorList>
            <consortium name="RefSeq"/>
        </authorList>
    </citation>
    <scope>IDENTIFICATION</scope>
    <source>
        <tissue evidence="2 3">Leaf</tissue>
    </source>
</reference>
<dbReference type="RefSeq" id="XP_010498802.1">
    <property type="nucleotide sequence ID" value="XM_010500500.1"/>
</dbReference>
<accession>A0ABM0YC58</accession>
<reference evidence="1" key="1">
    <citation type="journal article" date="1997" name="Nucleic Acids Res.">
        <title>tRNAscan-SE: a program for improved detection of transfer RNA genes in genomic sequence.</title>
        <authorList>
            <person name="Lowe T.M."/>
            <person name="Eddy S.R."/>
        </authorList>
    </citation>
    <scope>NUCLEOTIDE SEQUENCE [LARGE SCALE GENOMIC DNA]</scope>
    <source>
        <strain evidence="1">r\DH55</strain>
    </source>
</reference>
<dbReference type="RefSeq" id="XP_010498801.1">
    <property type="nucleotide sequence ID" value="XM_010500499.1"/>
</dbReference>
<reference evidence="1" key="2">
    <citation type="journal article" date="2014" name="Nat. Commun.">
        <title>The emerging biofuel crop Camelina sativa retains a highly undifferentiated hexaploid genome structure.</title>
        <authorList>
            <person name="Kagale S."/>
            <person name="Koh C."/>
            <person name="Nixon J."/>
            <person name="Bollina V."/>
            <person name="Clarke W.E."/>
            <person name="Tuteja R."/>
            <person name="Spillane C."/>
            <person name="Robinson S.J."/>
            <person name="Links M.G."/>
            <person name="Clarke C."/>
            <person name="Higgins E.E."/>
            <person name="Huebert T."/>
            <person name="Sharpe A.G."/>
            <person name="Parkin I.A."/>
        </authorList>
    </citation>
    <scope>NUCLEOTIDE SEQUENCE [LARGE SCALE GENOMIC DNA]</scope>
    <source>
        <strain evidence="1">r\DH55</strain>
    </source>
</reference>
<dbReference type="Proteomes" id="UP000694864">
    <property type="component" value="Chromosome 3"/>
</dbReference>
<evidence type="ECO:0000313" key="2">
    <source>
        <dbReference type="RefSeq" id="XP_010498801.1"/>
    </source>
</evidence>
<protein>
    <submittedName>
        <fullName evidence="2 3">1-phosphatidylinositol-3-phosphate 5-kinase FAB1C</fullName>
    </submittedName>
</protein>
<name>A0ABM0YC58_CAMSA</name>
<dbReference type="InterPro" id="IPR002423">
    <property type="entry name" value="Cpn60/GroEL/TCP-1"/>
</dbReference>
<dbReference type="Pfam" id="PF00118">
    <property type="entry name" value="Cpn60_TCP1"/>
    <property type="match status" value="1"/>
</dbReference>
<evidence type="ECO:0000313" key="4">
    <source>
        <dbReference type="RefSeq" id="XP_010498805.1"/>
    </source>
</evidence>
<dbReference type="PANTHER" id="PTHR45748">
    <property type="entry name" value="1-PHOSPHATIDYLINOSITOL 3-PHOSPHATE 5-KINASE-RELATED"/>
    <property type="match status" value="1"/>
</dbReference>
<evidence type="ECO:0000313" key="1">
    <source>
        <dbReference type="Proteomes" id="UP000694864"/>
    </source>
</evidence>
<dbReference type="InterPro" id="IPR027409">
    <property type="entry name" value="GroEL-like_apical_dom_sf"/>
</dbReference>
<dbReference type="GeneID" id="104776427"/>
<keyword evidence="1" id="KW-1185">Reference proteome</keyword>
<dbReference type="PANTHER" id="PTHR45748:SF14">
    <property type="entry name" value="1-PHOSPHATIDYLINOSITOL-3-PHOSPHATE 5-KINASE FAB1C-RELATED"/>
    <property type="match status" value="1"/>
</dbReference>
<dbReference type="RefSeq" id="XP_010498805.1">
    <property type="nucleotide sequence ID" value="XM_010500503.1"/>
</dbReference>
<proteinExistence type="predicted"/>
<gene>
    <name evidence="2 3 4" type="primary">LOC104776427</name>
</gene>